<dbReference type="Proteomes" id="UP001166784">
    <property type="component" value="Unassembled WGS sequence"/>
</dbReference>
<organism evidence="3 4">
    <name type="scientific">Streptomyces marispadix</name>
    <dbReference type="NCBI Taxonomy" id="2922868"/>
    <lineage>
        <taxon>Bacteria</taxon>
        <taxon>Bacillati</taxon>
        <taxon>Actinomycetota</taxon>
        <taxon>Actinomycetes</taxon>
        <taxon>Kitasatosporales</taxon>
        <taxon>Streptomycetaceae</taxon>
        <taxon>Streptomyces</taxon>
    </lineage>
</organism>
<dbReference type="Pfam" id="PF14018">
    <property type="entry name" value="DUF4234"/>
    <property type="match status" value="1"/>
</dbReference>
<protein>
    <submittedName>
        <fullName evidence="3">DUF4234 domain-containing protein</fullName>
    </submittedName>
</protein>
<keyword evidence="4" id="KW-1185">Reference proteome</keyword>
<keyword evidence="1" id="KW-1133">Transmembrane helix</keyword>
<keyword evidence="1" id="KW-0812">Transmembrane</keyword>
<evidence type="ECO:0000313" key="4">
    <source>
        <dbReference type="Proteomes" id="UP001166784"/>
    </source>
</evidence>
<gene>
    <name evidence="3" type="ORF">MMA15_15175</name>
</gene>
<dbReference type="EMBL" id="JAKWJU010000002">
    <property type="protein sequence ID" value="MCH6161684.1"/>
    <property type="molecule type" value="Genomic_DNA"/>
</dbReference>
<reference evidence="3" key="2">
    <citation type="journal article" date="2023" name="Int. J. Syst. Evol. Microbiol.">
        <title>Streptomyces marispadix sp. nov., isolated from marine beach sediment of the Northern Coast of Portugal.</title>
        <authorList>
            <person name="dos Santos J.D.N."/>
            <person name="Vitorino I.R."/>
            <person name="Kallscheuer N."/>
            <person name="Srivastava A."/>
            <person name="Krautwurst S."/>
            <person name="Marz M."/>
            <person name="Jogler C."/>
            <person name="Lobo Da Cunha A."/>
            <person name="Catita J."/>
            <person name="Goncalves H."/>
            <person name="Gonzalez I."/>
            <person name="Reyes F."/>
            <person name="Lage O.M."/>
        </authorList>
    </citation>
    <scope>NUCLEOTIDE SEQUENCE</scope>
    <source>
        <strain evidence="3">M600PL45_2</strain>
    </source>
</reference>
<dbReference type="InterPro" id="IPR025328">
    <property type="entry name" value="DUF4234"/>
</dbReference>
<sequence>MEVEASAIADASARAACEDVMEQVQAVQRVDRYVHERRFTDQSLTSWALCFFLLSWITLGIYPVYLFYRRCDRADRFRIRRLHYYDAVVEATRQYAELTGRYETCQEELGDLQRFVKERFVDEHKPIRAGLSLFLAFITLGIYGFYAVYRMMRFWWQIQFTEQDFDEKLSRLWADLGVVRYPVTFEVDEEVDRSFGLYLFLTIVTLGIFGIVWDYHLHTDPDRIFPEFHSAEDAVLGALRMPPPIPAYRPQAA</sequence>
<comment type="caution">
    <text evidence="3">The sequence shown here is derived from an EMBL/GenBank/DDBJ whole genome shotgun (WGS) entry which is preliminary data.</text>
</comment>
<evidence type="ECO:0000313" key="3">
    <source>
        <dbReference type="EMBL" id="MCH6161684.1"/>
    </source>
</evidence>
<keyword evidence="1" id="KW-0472">Membrane</keyword>
<reference evidence="3" key="1">
    <citation type="submission" date="2022-03" db="EMBL/GenBank/DDBJ databases">
        <authorList>
            <person name="Santos J.D.N."/>
            <person name="Kallscheuer N."/>
            <person name="Jogler C."/>
            <person name="Lage O.M."/>
        </authorList>
    </citation>
    <scope>NUCLEOTIDE SEQUENCE</scope>
    <source>
        <strain evidence="3">M600PL45_2</strain>
    </source>
</reference>
<proteinExistence type="predicted"/>
<accession>A0ABS9SZG4</accession>
<feature type="transmembrane region" description="Helical" evidence="1">
    <location>
        <begin position="129"/>
        <end position="149"/>
    </location>
</feature>
<feature type="transmembrane region" description="Helical" evidence="1">
    <location>
        <begin position="195"/>
        <end position="213"/>
    </location>
</feature>
<evidence type="ECO:0000256" key="1">
    <source>
        <dbReference type="SAM" id="Phobius"/>
    </source>
</evidence>
<feature type="transmembrane region" description="Helical" evidence="1">
    <location>
        <begin position="46"/>
        <end position="68"/>
    </location>
</feature>
<dbReference type="RefSeq" id="WP_241060283.1">
    <property type="nucleotide sequence ID" value="NZ_JAKWJU010000002.1"/>
</dbReference>
<name>A0ABS9SZG4_9ACTN</name>
<evidence type="ECO:0000259" key="2">
    <source>
        <dbReference type="Pfam" id="PF14018"/>
    </source>
</evidence>
<feature type="domain" description="DUF4234" evidence="2">
    <location>
        <begin position="193"/>
        <end position="227"/>
    </location>
</feature>